<comment type="subunit">
    <text evidence="5">Homodimer.</text>
</comment>
<dbReference type="InterPro" id="IPR050418">
    <property type="entry name" value="D-iso_2-hydroxyacid_DH_PdxB"/>
</dbReference>
<feature type="binding site" evidence="5">
    <location>
        <position position="67"/>
    </location>
    <ligand>
        <name>substrate</name>
    </ligand>
</feature>
<dbReference type="PROSITE" id="PS00671">
    <property type="entry name" value="D_2_HYDROXYACID_DH_3"/>
    <property type="match status" value="1"/>
</dbReference>
<dbReference type="Pfam" id="PF00389">
    <property type="entry name" value="2-Hacid_dh"/>
    <property type="match status" value="1"/>
</dbReference>
<proteinExistence type="inferred from homology"/>
<dbReference type="UniPathway" id="UPA00244">
    <property type="reaction ID" value="UER00310"/>
</dbReference>
<accession>A0A084CN45</accession>
<gene>
    <name evidence="5 9" type="primary">pdxB</name>
    <name evidence="9" type="ORF">CF67_03061</name>
</gene>
<dbReference type="PANTHER" id="PTHR43761">
    <property type="entry name" value="D-ISOMER SPECIFIC 2-HYDROXYACID DEHYDROGENASE FAMILY PROTEIN (AFU_ORTHOLOGUE AFUA_1G13630)"/>
    <property type="match status" value="1"/>
</dbReference>
<feature type="binding site" evidence="5">
    <location>
        <position position="147"/>
    </location>
    <ligand>
        <name>NAD(+)</name>
        <dbReference type="ChEBI" id="CHEBI:57540"/>
    </ligand>
</feature>
<evidence type="ECO:0000313" key="10">
    <source>
        <dbReference type="Proteomes" id="UP000053784"/>
    </source>
</evidence>
<feature type="binding site" evidence="5">
    <location>
        <position position="45"/>
    </location>
    <ligand>
        <name>substrate</name>
    </ligand>
</feature>
<dbReference type="InterPro" id="IPR036291">
    <property type="entry name" value="NAD(P)-bd_dom_sf"/>
</dbReference>
<feature type="domain" description="Erythronate-4-phosphate dehydrogenase dimerisation" evidence="8">
    <location>
        <begin position="298"/>
        <end position="370"/>
    </location>
</feature>
<dbReference type="eggNOG" id="COG0111">
    <property type="taxonomic scope" value="Bacteria"/>
</dbReference>
<dbReference type="InterPro" id="IPR024531">
    <property type="entry name" value="Erythronate-4-P_DHase_dimer"/>
</dbReference>
<dbReference type="GO" id="GO:0033711">
    <property type="term" value="F:4-phosphoerythronate dehydrogenase activity"/>
    <property type="evidence" value="ECO:0007669"/>
    <property type="project" value="UniProtKB-EC"/>
</dbReference>
<comment type="function">
    <text evidence="5">Catalyzes the oxidation of erythronate-4-phosphate to 3-hydroxy-2-oxo-4-phosphonooxybutanoate.</text>
</comment>
<sequence length="377" mass="42653">MQILIDKEIPYSTQLFSHLGRLILKSGRELISDDLIGVEALIIRSVTKVDRRLLEKANRLRFVGTVTAGVDHVDQGLLKERGIFFIAAFGYNRISVAEYVLSVLMVLVQQEGCSISDKIVGIIGAGQIGSYLALLLKSISVEVLINDPLKQDEGDMREFTALDVLLKKADVITLHTPITRHGKYPTYHLINEQILDSFRSDQILINAARGGIVNNVALKKRLLKGDGFTAVLDVFEFEPEIDMELLPLLKFASPHIAGYSLEGSTRGIMMIFDDFCNFFQKKNQLKTNELFSFSLAKKVLLCETWDEAILHDLTQLIYNVHRSDGLFRREVHKSSLFDKIRRKYRNKREYSAITLVGCAECNFQPLSNLGFKIKVNK</sequence>
<dbReference type="Gene3D" id="3.30.1370.170">
    <property type="match status" value="1"/>
</dbReference>
<dbReference type="InterPro" id="IPR029753">
    <property type="entry name" value="D-isomer_DH_CS"/>
</dbReference>
<dbReference type="OrthoDB" id="9770208at2"/>
<comment type="pathway">
    <text evidence="5">Cofactor biosynthesis; pyridoxine 5'-phosphate biosynthesis; pyridoxine 5'-phosphate from D-erythrose 4-phosphate: step 2/5.</text>
</comment>
<evidence type="ECO:0000256" key="5">
    <source>
        <dbReference type="HAMAP-Rule" id="MF_01825"/>
    </source>
</evidence>
<evidence type="ECO:0000256" key="2">
    <source>
        <dbReference type="ARBA" id="ARBA00023002"/>
    </source>
</evidence>
<dbReference type="GO" id="GO:0008615">
    <property type="term" value="P:pyridoxine biosynthetic process"/>
    <property type="evidence" value="ECO:0007669"/>
    <property type="project" value="UniProtKB-UniRule"/>
</dbReference>
<keyword evidence="3 5" id="KW-0520">NAD</keyword>
<dbReference type="GO" id="GO:0046983">
    <property type="term" value="F:protein dimerization activity"/>
    <property type="evidence" value="ECO:0007669"/>
    <property type="project" value="InterPro"/>
</dbReference>
<evidence type="ECO:0000256" key="4">
    <source>
        <dbReference type="ARBA" id="ARBA00023096"/>
    </source>
</evidence>
<keyword evidence="10" id="KW-1185">Reference proteome</keyword>
<feature type="domain" description="D-isomer specific 2-hydroxyacid dehydrogenase NAD-binding" evidence="7">
    <location>
        <begin position="111"/>
        <end position="257"/>
    </location>
</feature>
<comment type="caution">
    <text evidence="5">Lacks conserved residue(s) required for the propagation of feature annotation.</text>
</comment>
<feature type="active site" description="Proton donor" evidence="5">
    <location>
        <position position="255"/>
    </location>
</feature>
<keyword evidence="1 5" id="KW-0963">Cytoplasm</keyword>
<dbReference type="Pfam" id="PF11890">
    <property type="entry name" value="DUF3410"/>
    <property type="match status" value="1"/>
</dbReference>
<dbReference type="InterPro" id="IPR006140">
    <property type="entry name" value="D-isomer_DH_NAD-bd"/>
</dbReference>
<name>A0A084CN45_9GAMM</name>
<evidence type="ECO:0000256" key="1">
    <source>
        <dbReference type="ARBA" id="ARBA00022490"/>
    </source>
</evidence>
<dbReference type="Proteomes" id="UP000053784">
    <property type="component" value="Unassembled WGS sequence"/>
</dbReference>
<dbReference type="RefSeq" id="WP_034414237.1">
    <property type="nucleotide sequence ID" value="NZ_JGVK01000022.1"/>
</dbReference>
<comment type="similarity">
    <text evidence="5">Belongs to the D-isomer specific 2-hydroxyacid dehydrogenase family. PdxB subfamily.</text>
</comment>
<keyword evidence="4 5" id="KW-0664">Pyridoxine biosynthesis</keyword>
<evidence type="ECO:0000313" key="9">
    <source>
        <dbReference type="EMBL" id="KEY91224.1"/>
    </source>
</evidence>
<dbReference type="InterPro" id="IPR006139">
    <property type="entry name" value="D-isomer_2_OHA_DH_cat_dom"/>
</dbReference>
<dbReference type="PANTHER" id="PTHR43761:SF1">
    <property type="entry name" value="D-ISOMER SPECIFIC 2-HYDROXYACID DEHYDROGENASE CATALYTIC DOMAIN-CONTAINING PROTEIN-RELATED"/>
    <property type="match status" value="1"/>
</dbReference>
<evidence type="ECO:0000256" key="3">
    <source>
        <dbReference type="ARBA" id="ARBA00023027"/>
    </source>
</evidence>
<feature type="binding site" evidence="5">
    <location>
        <position position="233"/>
    </location>
    <ligand>
        <name>NAD(+)</name>
        <dbReference type="ChEBI" id="CHEBI:57540"/>
    </ligand>
</feature>
<dbReference type="InterPro" id="IPR038251">
    <property type="entry name" value="PdxB_dimer_sf"/>
</dbReference>
<comment type="catalytic activity">
    <reaction evidence="5">
        <text>4-phospho-D-erythronate + NAD(+) = (R)-3-hydroxy-2-oxo-4-phosphooxybutanoate + NADH + H(+)</text>
        <dbReference type="Rhea" id="RHEA:18829"/>
        <dbReference type="ChEBI" id="CHEBI:15378"/>
        <dbReference type="ChEBI" id="CHEBI:57540"/>
        <dbReference type="ChEBI" id="CHEBI:57945"/>
        <dbReference type="ChEBI" id="CHEBI:58538"/>
        <dbReference type="ChEBI" id="CHEBI:58766"/>
        <dbReference type="EC" id="1.1.1.290"/>
    </reaction>
</comment>
<comment type="caution">
    <text evidence="9">The sequence shown here is derived from an EMBL/GenBank/DDBJ whole genome shotgun (WGS) entry which is preliminary data.</text>
</comment>
<evidence type="ECO:0000259" key="6">
    <source>
        <dbReference type="Pfam" id="PF00389"/>
    </source>
</evidence>
<dbReference type="SUPFAM" id="SSF51735">
    <property type="entry name" value="NAD(P)-binding Rossmann-fold domains"/>
    <property type="match status" value="1"/>
</dbReference>
<dbReference type="STRING" id="1179155.CF67_03061"/>
<organism evidence="9 10">
    <name type="scientific">Candidatus Photodesmus blepharonis</name>
    <dbReference type="NCBI Taxonomy" id="1179155"/>
    <lineage>
        <taxon>Bacteria</taxon>
        <taxon>Pseudomonadati</taxon>
        <taxon>Pseudomonadota</taxon>
        <taxon>Gammaproteobacteria</taxon>
        <taxon>Vibrionales</taxon>
        <taxon>Vibrionaceae</taxon>
        <taxon>Candidatus Photodesmus</taxon>
    </lineage>
</organism>
<feature type="binding site" evidence="5">
    <location>
        <position position="258"/>
    </location>
    <ligand>
        <name>NAD(+)</name>
        <dbReference type="ChEBI" id="CHEBI:57540"/>
    </ligand>
</feature>
<evidence type="ECO:0000259" key="7">
    <source>
        <dbReference type="Pfam" id="PF02826"/>
    </source>
</evidence>
<protein>
    <recommendedName>
        <fullName evidence="5">Erythronate-4-phosphate dehydrogenase</fullName>
        <ecNumber evidence="5">1.1.1.290</ecNumber>
    </recommendedName>
</protein>
<comment type="subcellular location">
    <subcellularLocation>
        <location evidence="5">Cytoplasm</location>
    </subcellularLocation>
</comment>
<feature type="active site" evidence="5">
    <location>
        <position position="209"/>
    </location>
</feature>
<reference evidence="9 10" key="1">
    <citation type="submission" date="2014-03" db="EMBL/GenBank/DDBJ databases">
        <title>Selection and divergence in the genomes of co-occurring obligate luminous symbionts with specific hosts.</title>
        <authorList>
            <person name="Hendry T.A."/>
            <person name="de Wet J.R."/>
            <person name="Dunlap P.V."/>
        </authorList>
    </citation>
    <scope>NUCLEOTIDE SEQUENCE [LARGE SCALE GENOMIC DNA]</scope>
    <source>
        <strain evidence="9 10">Ppalp.1</strain>
    </source>
</reference>
<dbReference type="HAMAP" id="MF_01825">
    <property type="entry name" value="PdxB"/>
    <property type="match status" value="1"/>
</dbReference>
<dbReference type="EMBL" id="JGVK01000022">
    <property type="protein sequence ID" value="KEY91224.1"/>
    <property type="molecule type" value="Genomic_DNA"/>
</dbReference>
<feature type="binding site" evidence="5">
    <location>
        <position position="176"/>
    </location>
    <ligand>
        <name>NAD(+)</name>
        <dbReference type="ChEBI" id="CHEBI:57540"/>
    </ligand>
</feature>
<dbReference type="Gene3D" id="3.40.50.720">
    <property type="entry name" value="NAD(P)-binding Rossmann-like Domain"/>
    <property type="match status" value="2"/>
</dbReference>
<feature type="active site" evidence="5">
    <location>
        <position position="238"/>
    </location>
</feature>
<dbReference type="Pfam" id="PF02826">
    <property type="entry name" value="2-Hacid_dh_C"/>
    <property type="match status" value="1"/>
</dbReference>
<dbReference type="AlphaFoldDB" id="A0A084CN45"/>
<keyword evidence="2 5" id="KW-0560">Oxidoreductase</keyword>
<dbReference type="InterPro" id="IPR020921">
    <property type="entry name" value="Erythronate-4-P_DHase"/>
</dbReference>
<dbReference type="GO" id="GO:0051287">
    <property type="term" value="F:NAD binding"/>
    <property type="evidence" value="ECO:0007669"/>
    <property type="project" value="InterPro"/>
</dbReference>
<feature type="domain" description="D-isomer specific 2-hydroxyacid dehydrogenase catalytic" evidence="6">
    <location>
        <begin position="25"/>
        <end position="283"/>
    </location>
</feature>
<feature type="binding site" evidence="5">
    <location>
        <position position="259"/>
    </location>
    <ligand>
        <name>substrate</name>
    </ligand>
</feature>
<dbReference type="CDD" id="cd12158">
    <property type="entry name" value="ErythrP_dh"/>
    <property type="match status" value="1"/>
</dbReference>
<dbReference type="EC" id="1.1.1.290" evidence="5"/>
<dbReference type="SUPFAM" id="SSF52283">
    <property type="entry name" value="Formate/glycerate dehydrogenase catalytic domain-like"/>
    <property type="match status" value="1"/>
</dbReference>
<evidence type="ECO:0000259" key="8">
    <source>
        <dbReference type="Pfam" id="PF11890"/>
    </source>
</evidence>
<dbReference type="GO" id="GO:0005737">
    <property type="term" value="C:cytoplasm"/>
    <property type="evidence" value="ECO:0007669"/>
    <property type="project" value="UniProtKB-SubCell"/>
</dbReference>